<dbReference type="STRING" id="5627.A0A1C7MJM7"/>
<feature type="domain" description="HMG box" evidence="4">
    <location>
        <begin position="517"/>
        <end position="589"/>
    </location>
</feature>
<name>A0A1C7MJM7_GRIFR</name>
<feature type="region of interest" description="Disordered" evidence="3">
    <location>
        <begin position="452"/>
        <end position="473"/>
    </location>
</feature>
<dbReference type="PROSITE" id="PS50118">
    <property type="entry name" value="HMG_BOX_2"/>
    <property type="match status" value="2"/>
</dbReference>
<evidence type="ECO:0000313" key="6">
    <source>
        <dbReference type="Proteomes" id="UP000092993"/>
    </source>
</evidence>
<proteinExistence type="predicted"/>
<feature type="compositionally biased region" description="Basic and acidic residues" evidence="3">
    <location>
        <begin position="389"/>
        <end position="402"/>
    </location>
</feature>
<keyword evidence="1 2" id="KW-0238">DNA-binding</keyword>
<dbReference type="SUPFAM" id="SSF47095">
    <property type="entry name" value="HMG-box"/>
    <property type="match status" value="2"/>
</dbReference>
<dbReference type="Pfam" id="PF09011">
    <property type="entry name" value="HMG_box_2"/>
    <property type="match status" value="2"/>
</dbReference>
<dbReference type="PANTHER" id="PTHR48112:SF22">
    <property type="entry name" value="MITOCHONDRIAL TRANSCRIPTION FACTOR A, ISOFORM B"/>
    <property type="match status" value="1"/>
</dbReference>
<keyword evidence="2" id="KW-0539">Nucleus</keyword>
<dbReference type="PANTHER" id="PTHR48112">
    <property type="entry name" value="HIGH MOBILITY GROUP PROTEIN DSP1"/>
    <property type="match status" value="1"/>
</dbReference>
<dbReference type="GO" id="GO:0003677">
    <property type="term" value="F:DNA binding"/>
    <property type="evidence" value="ECO:0007669"/>
    <property type="project" value="UniProtKB-UniRule"/>
</dbReference>
<feature type="DNA-binding region" description="HMG box" evidence="2">
    <location>
        <begin position="413"/>
        <end position="482"/>
    </location>
</feature>
<evidence type="ECO:0000256" key="2">
    <source>
        <dbReference type="PROSITE-ProRule" id="PRU00267"/>
    </source>
</evidence>
<reference evidence="5 6" key="1">
    <citation type="submission" date="2016-03" db="EMBL/GenBank/DDBJ databases">
        <title>Whole genome sequencing of Grifola frondosa 9006-11.</title>
        <authorList>
            <person name="Min B."/>
            <person name="Park H."/>
            <person name="Kim J.-G."/>
            <person name="Cho H."/>
            <person name="Oh Y.-L."/>
            <person name="Kong W.-S."/>
            <person name="Choi I.-G."/>
        </authorList>
    </citation>
    <scope>NUCLEOTIDE SEQUENCE [LARGE SCALE GENOMIC DNA]</scope>
    <source>
        <strain evidence="5 6">9006-11</strain>
    </source>
</reference>
<evidence type="ECO:0000259" key="4">
    <source>
        <dbReference type="PROSITE" id="PS50118"/>
    </source>
</evidence>
<dbReference type="OMA" id="LNAYMRT"/>
<sequence length="645" mass="71932">MAPIPSLRSPLLLRLRPSLPPAPNLRLRPLPPSSPLCHHISLLAAPSLKTPRLNLFPPFPFPVLRMLPSPVFRRDISHHSATVTYPASDMSPGDHSPMFSFDESMHFDPAISDSDQMIFGPLEFDDPLQFEPKSPFLWEPFNEYNISNMSTIPFPASPESTSSQIDSTSAMGTRRFDSTFSNCSAYNPPSTPDYGDAFYSNWLNDPDLPSLSSTSVPIPIPPTHAQSPLSSFVPYSANSVFPDVTLFSPNTALAALQPLPLSPPDDTIMTEQLLADAHAHAHGSMSPPAYKLEPPAWASQLWDASPNMASAGLPVPIAPLSEDPFATQRQRVPVRRGLTPVTQLFQSSSAPSASHARTPPLVRSYTRRAESISEHDDRDATIRKKRRPLEHEDPRPAEKRSESPPLKSTLRPPKLAPSAWQLYFTDWIQRHQASSSKKLNVAQAAKEAGQEYALLSPEEKEPYKRRSQELKDAREREHAAYMRTLTPDDIKRENAFRTAQRKAGKSRRGNIKDPNAPKKPLSAYFMFLQQIRSDPELVREVFGDETETTKQSVLAAAKWRAMTDDERKPFLAQAEHDKLDYESKRKMYEDGTVGYGTSINFSILPGNPLSMMSIPRSSSRPLKQESESESDGFSTDDGADRSRRS</sequence>
<organism evidence="5 6">
    <name type="scientific">Grifola frondosa</name>
    <name type="common">Maitake</name>
    <name type="synonym">Polyporus frondosus</name>
    <dbReference type="NCBI Taxonomy" id="5627"/>
    <lineage>
        <taxon>Eukaryota</taxon>
        <taxon>Fungi</taxon>
        <taxon>Dikarya</taxon>
        <taxon>Basidiomycota</taxon>
        <taxon>Agaricomycotina</taxon>
        <taxon>Agaricomycetes</taxon>
        <taxon>Polyporales</taxon>
        <taxon>Grifolaceae</taxon>
        <taxon>Grifola</taxon>
    </lineage>
</organism>
<dbReference type="AlphaFoldDB" id="A0A1C7MJM7"/>
<dbReference type="SMART" id="SM00398">
    <property type="entry name" value="HMG"/>
    <property type="match status" value="2"/>
</dbReference>
<feature type="region of interest" description="Disordered" evidence="3">
    <location>
        <begin position="344"/>
        <end position="413"/>
    </location>
</feature>
<evidence type="ECO:0000256" key="3">
    <source>
        <dbReference type="SAM" id="MobiDB-lite"/>
    </source>
</evidence>
<evidence type="ECO:0000313" key="5">
    <source>
        <dbReference type="EMBL" id="OBZ76556.1"/>
    </source>
</evidence>
<dbReference type="InterPro" id="IPR036910">
    <property type="entry name" value="HMG_box_dom_sf"/>
</dbReference>
<dbReference type="InterPro" id="IPR009071">
    <property type="entry name" value="HMG_box_dom"/>
</dbReference>
<feature type="region of interest" description="Disordered" evidence="3">
    <location>
        <begin position="610"/>
        <end position="645"/>
    </location>
</feature>
<dbReference type="OrthoDB" id="5550281at2759"/>
<dbReference type="Proteomes" id="UP000092993">
    <property type="component" value="Unassembled WGS sequence"/>
</dbReference>
<protein>
    <recommendedName>
        <fullName evidence="4">HMG box domain-containing protein</fullName>
    </recommendedName>
</protein>
<dbReference type="EMBL" id="LUGG01000003">
    <property type="protein sequence ID" value="OBZ76556.1"/>
    <property type="molecule type" value="Genomic_DNA"/>
</dbReference>
<keyword evidence="6" id="KW-1185">Reference proteome</keyword>
<dbReference type="Gene3D" id="1.10.30.10">
    <property type="entry name" value="High mobility group box domain"/>
    <property type="match status" value="2"/>
</dbReference>
<comment type="caution">
    <text evidence="5">The sequence shown here is derived from an EMBL/GenBank/DDBJ whole genome shotgun (WGS) entry which is preliminary data.</text>
</comment>
<feature type="DNA-binding region" description="HMG box" evidence="2">
    <location>
        <begin position="517"/>
        <end position="589"/>
    </location>
</feature>
<feature type="compositionally biased region" description="Basic and acidic residues" evidence="3">
    <location>
        <begin position="457"/>
        <end position="473"/>
    </location>
</feature>
<gene>
    <name evidence="5" type="ORF">A0H81_03853</name>
</gene>
<feature type="domain" description="HMG box" evidence="4">
    <location>
        <begin position="413"/>
        <end position="482"/>
    </location>
</feature>
<evidence type="ECO:0000256" key="1">
    <source>
        <dbReference type="ARBA" id="ARBA00023125"/>
    </source>
</evidence>
<dbReference type="InterPro" id="IPR050342">
    <property type="entry name" value="HMGB"/>
</dbReference>
<dbReference type="GO" id="GO:0005634">
    <property type="term" value="C:nucleus"/>
    <property type="evidence" value="ECO:0007669"/>
    <property type="project" value="UniProtKB-UniRule"/>
</dbReference>
<feature type="compositionally biased region" description="Low complexity" evidence="3">
    <location>
        <begin position="610"/>
        <end position="621"/>
    </location>
</feature>
<feature type="compositionally biased region" description="Basic and acidic residues" evidence="3">
    <location>
        <begin position="367"/>
        <end position="382"/>
    </location>
</feature>
<accession>A0A1C7MJM7</accession>